<evidence type="ECO:0008006" key="6">
    <source>
        <dbReference type="Google" id="ProtNLM"/>
    </source>
</evidence>
<dbReference type="OrthoDB" id="9784557at2"/>
<reference evidence="4" key="1">
    <citation type="submission" date="2009-08" db="EMBL/GenBank/DDBJ databases">
        <authorList>
            <person name="Weinstock G."/>
            <person name="Sodergren E."/>
            <person name="Clifton S."/>
            <person name="Fulton L."/>
            <person name="Fulton B."/>
            <person name="Courtney L."/>
            <person name="Fronick C."/>
            <person name="Harrison M."/>
            <person name="Strong C."/>
            <person name="Farmer C."/>
            <person name="Delahaunty K."/>
            <person name="Markovic C."/>
            <person name="Hall O."/>
            <person name="Minx P."/>
            <person name="Tomlinson C."/>
            <person name="Mitreva M."/>
            <person name="Nelson J."/>
            <person name="Hou S."/>
            <person name="Wollam A."/>
            <person name="Pepin K.H."/>
            <person name="Johnson M."/>
            <person name="Bhonagiri V."/>
            <person name="Nash W.E."/>
            <person name="Warren W."/>
            <person name="Chinwalla A."/>
            <person name="Mardis E.R."/>
            <person name="Wilson R.K."/>
        </authorList>
    </citation>
    <scope>NUCLEOTIDE SEQUENCE [LARGE SCALE GENOMIC DNA]</scope>
    <source>
        <strain evidence="4">A2-165</strain>
    </source>
</reference>
<feature type="non-terminal residue" evidence="4">
    <location>
        <position position="1"/>
    </location>
</feature>
<name>C7HAH2_FAED2</name>
<gene>
    <name evidence="4" type="ORF">FAEPRAA2165_03330</name>
</gene>
<evidence type="ECO:0000256" key="1">
    <source>
        <dbReference type="SAM" id="Coils"/>
    </source>
</evidence>
<comment type="caution">
    <text evidence="4">The sequence shown here is derived from an EMBL/GenBank/DDBJ whole genome shotgun (WGS) entry which is preliminary data.</text>
</comment>
<dbReference type="HOGENOM" id="CLU_1437256_0_0_9"/>
<dbReference type="RefSeq" id="WP_005936064.1">
    <property type="nucleotide sequence ID" value="NZ_GG697157.2"/>
</dbReference>
<proteinExistence type="predicted"/>
<dbReference type="AlphaFoldDB" id="C7HAH2"/>
<dbReference type="Pfam" id="PF14287">
    <property type="entry name" value="DUF4368"/>
    <property type="match status" value="1"/>
</dbReference>
<evidence type="ECO:0000259" key="2">
    <source>
        <dbReference type="Pfam" id="PF13408"/>
    </source>
</evidence>
<evidence type="ECO:0000313" key="4">
    <source>
        <dbReference type="EMBL" id="EEU95095.1"/>
    </source>
</evidence>
<sequence length="189" mass="22047">GENKQNKNPYGYYHCSKNGQGLRQCSMHYIRYDVLYAYVLARLQYWSMLAQKDEDNLLKRLLNASDRERNSAKKKQAAELKKAEKRKAEVDGLFAKMYEDWSAGRITEYNFNMLSEKYQNEQKELETKIRQLHETMEAAVQTAADAEKWIALMKQFVNPVELTAELLNTLIEKITVHEAVKGEDGSREQ</sequence>
<keyword evidence="1" id="KW-0175">Coiled coil</keyword>
<organism evidence="4 5">
    <name type="scientific">Faecalibacterium duncaniae (strain DSM 17677 / JCM 31915 / A2-165)</name>
    <name type="common">Faecalibacterium prausnitzii</name>
    <dbReference type="NCBI Taxonomy" id="411483"/>
    <lineage>
        <taxon>Bacteria</taxon>
        <taxon>Bacillati</taxon>
        <taxon>Bacillota</taxon>
        <taxon>Clostridia</taxon>
        <taxon>Eubacteriales</taxon>
        <taxon>Oscillospiraceae</taxon>
        <taxon>Faecalibacterium</taxon>
    </lineage>
</organism>
<dbReference type="STRING" id="411483.FAEPRAA2165_03330"/>
<feature type="domain" description="Recombinase zinc beta ribbon" evidence="2">
    <location>
        <begin position="5"/>
        <end position="44"/>
    </location>
</feature>
<dbReference type="Proteomes" id="UP000004619">
    <property type="component" value="Unassembled WGS sequence"/>
</dbReference>
<dbReference type="Pfam" id="PF13408">
    <property type="entry name" value="Zn_ribbon_recom"/>
    <property type="match status" value="1"/>
</dbReference>
<evidence type="ECO:0000259" key="3">
    <source>
        <dbReference type="Pfam" id="PF14287"/>
    </source>
</evidence>
<evidence type="ECO:0000313" key="5">
    <source>
        <dbReference type="Proteomes" id="UP000004619"/>
    </source>
</evidence>
<feature type="non-terminal residue" evidence="4">
    <location>
        <position position="189"/>
    </location>
</feature>
<dbReference type="InterPro" id="IPR025827">
    <property type="entry name" value="Zn_ribbon_recom_dom"/>
</dbReference>
<dbReference type="InterPro" id="IPR025378">
    <property type="entry name" value="DUF4368"/>
</dbReference>
<dbReference type="EMBL" id="ACOP02000089">
    <property type="protein sequence ID" value="EEU95095.1"/>
    <property type="molecule type" value="Genomic_DNA"/>
</dbReference>
<feature type="coiled-coil region" evidence="1">
    <location>
        <begin position="111"/>
        <end position="142"/>
    </location>
</feature>
<keyword evidence="5" id="KW-1185">Reference proteome</keyword>
<protein>
    <recommendedName>
        <fullName evidence="6">DUF4368 domain-containing protein</fullName>
    </recommendedName>
</protein>
<accession>C7HAH2</accession>
<dbReference type="eggNOG" id="COG1961">
    <property type="taxonomic scope" value="Bacteria"/>
</dbReference>
<feature type="domain" description="DUF4368" evidence="3">
    <location>
        <begin position="138"/>
        <end position="189"/>
    </location>
</feature>